<dbReference type="RefSeq" id="WP_390248377.1">
    <property type="nucleotide sequence ID" value="NZ_JBHSDT010000001.1"/>
</dbReference>
<evidence type="ECO:0000313" key="2">
    <source>
        <dbReference type="EMBL" id="MFC4401620.1"/>
    </source>
</evidence>
<keyword evidence="3" id="KW-1185">Reference proteome</keyword>
<dbReference type="Gene3D" id="3.10.180.10">
    <property type="entry name" value="2,3-Dihydroxybiphenyl 1,2-Dioxygenase, domain 1"/>
    <property type="match status" value="1"/>
</dbReference>
<dbReference type="Pfam" id="PF00903">
    <property type="entry name" value="Glyoxalase"/>
    <property type="match status" value="1"/>
</dbReference>
<evidence type="ECO:0000313" key="3">
    <source>
        <dbReference type="Proteomes" id="UP001595882"/>
    </source>
</evidence>
<dbReference type="InterPro" id="IPR037523">
    <property type="entry name" value="VOC_core"/>
</dbReference>
<organism evidence="2 3">
    <name type="scientific">Gracilibacillus xinjiangensis</name>
    <dbReference type="NCBI Taxonomy" id="1193282"/>
    <lineage>
        <taxon>Bacteria</taxon>
        <taxon>Bacillati</taxon>
        <taxon>Bacillota</taxon>
        <taxon>Bacilli</taxon>
        <taxon>Bacillales</taxon>
        <taxon>Bacillaceae</taxon>
        <taxon>Gracilibacillus</taxon>
    </lineage>
</organism>
<dbReference type="CDD" id="cd06587">
    <property type="entry name" value="VOC"/>
    <property type="match status" value="1"/>
</dbReference>
<comment type="caution">
    <text evidence="2">The sequence shown here is derived from an EMBL/GenBank/DDBJ whole genome shotgun (WGS) entry which is preliminary data.</text>
</comment>
<reference evidence="3" key="1">
    <citation type="journal article" date="2019" name="Int. J. Syst. Evol. Microbiol.">
        <title>The Global Catalogue of Microorganisms (GCM) 10K type strain sequencing project: providing services to taxonomists for standard genome sequencing and annotation.</title>
        <authorList>
            <consortium name="The Broad Institute Genomics Platform"/>
            <consortium name="The Broad Institute Genome Sequencing Center for Infectious Disease"/>
            <person name="Wu L."/>
            <person name="Ma J."/>
        </authorList>
    </citation>
    <scope>NUCLEOTIDE SEQUENCE [LARGE SCALE GENOMIC DNA]</scope>
    <source>
        <strain evidence="3">CCUG 37865</strain>
    </source>
</reference>
<evidence type="ECO:0000259" key="1">
    <source>
        <dbReference type="PROSITE" id="PS51819"/>
    </source>
</evidence>
<gene>
    <name evidence="2" type="ORF">ACFOY7_00715</name>
</gene>
<name>A0ABV8WQE8_9BACI</name>
<dbReference type="InterPro" id="IPR029068">
    <property type="entry name" value="Glyas_Bleomycin-R_OHBP_Dase"/>
</dbReference>
<sequence length="138" mass="15705">MFSIGGIFIPVTNLKKSIEWYEENLELQRISDWEDGIGFCLSSGSTQLALVKVESTQSTEFIIEGSKKNSYYNFFVDDIGIAHAKLSNKGVKTSEIKDYDGMKCFDFFDLDNNLFSVVSEDPDSPFHPDHIKKLQMKD</sequence>
<dbReference type="InterPro" id="IPR004360">
    <property type="entry name" value="Glyas_Fos-R_dOase_dom"/>
</dbReference>
<feature type="domain" description="VOC" evidence="1">
    <location>
        <begin position="3"/>
        <end position="120"/>
    </location>
</feature>
<dbReference type="PROSITE" id="PS51819">
    <property type="entry name" value="VOC"/>
    <property type="match status" value="1"/>
</dbReference>
<dbReference type="SUPFAM" id="SSF54593">
    <property type="entry name" value="Glyoxalase/Bleomycin resistance protein/Dihydroxybiphenyl dioxygenase"/>
    <property type="match status" value="1"/>
</dbReference>
<accession>A0ABV8WQE8</accession>
<dbReference type="EMBL" id="JBHSDT010000001">
    <property type="protein sequence ID" value="MFC4401620.1"/>
    <property type="molecule type" value="Genomic_DNA"/>
</dbReference>
<dbReference type="Proteomes" id="UP001595882">
    <property type="component" value="Unassembled WGS sequence"/>
</dbReference>
<protein>
    <submittedName>
        <fullName evidence="2">VOC family protein</fullName>
    </submittedName>
</protein>
<proteinExistence type="predicted"/>